<evidence type="ECO:0000256" key="11">
    <source>
        <dbReference type="ARBA" id="ARBA00032877"/>
    </source>
</evidence>
<evidence type="ECO:0000256" key="7">
    <source>
        <dbReference type="ARBA" id="ARBA00023235"/>
    </source>
</evidence>
<dbReference type="GO" id="GO:0046872">
    <property type="term" value="F:metal ion binding"/>
    <property type="evidence" value="ECO:0007669"/>
    <property type="project" value="UniProtKB-KW"/>
</dbReference>
<evidence type="ECO:0000313" key="15">
    <source>
        <dbReference type="EMBL" id="STP65284.1"/>
    </source>
</evidence>
<dbReference type="PRINTS" id="PR00417">
    <property type="entry name" value="PRTPISMRASEI"/>
</dbReference>
<dbReference type="SMART" id="SM00436">
    <property type="entry name" value="TOP1Bc"/>
    <property type="match status" value="1"/>
</dbReference>
<evidence type="ECO:0000256" key="9">
    <source>
        <dbReference type="ARBA" id="ARBA00031985"/>
    </source>
</evidence>
<dbReference type="InterPro" id="IPR013497">
    <property type="entry name" value="Topo_IA_cen"/>
</dbReference>
<dbReference type="InterPro" id="IPR013825">
    <property type="entry name" value="Topo_IA_cen_sub2"/>
</dbReference>
<dbReference type="Gene3D" id="1.10.460.10">
    <property type="entry name" value="Topoisomerase I, domain 2"/>
    <property type="match status" value="1"/>
</dbReference>
<dbReference type="InterPro" id="IPR003601">
    <property type="entry name" value="Topo_IA_2"/>
</dbReference>
<dbReference type="Pfam" id="PF01751">
    <property type="entry name" value="Toprim"/>
    <property type="match status" value="1"/>
</dbReference>
<evidence type="ECO:0000256" key="4">
    <source>
        <dbReference type="ARBA" id="ARBA00022723"/>
    </source>
</evidence>
<dbReference type="Gene3D" id="2.70.20.10">
    <property type="entry name" value="Topoisomerase I, domain 3"/>
    <property type="match status" value="1"/>
</dbReference>
<proteinExistence type="inferred from homology"/>
<dbReference type="InterPro" id="IPR006171">
    <property type="entry name" value="TOPRIM_dom"/>
</dbReference>
<reference evidence="15 16" key="1">
    <citation type="submission" date="2018-06" db="EMBL/GenBank/DDBJ databases">
        <authorList>
            <consortium name="Pathogen Informatics"/>
            <person name="Doyle S."/>
        </authorList>
    </citation>
    <scope>NUCLEOTIDE SEQUENCE [LARGE SCALE GENOMIC DNA]</scope>
    <source>
        <strain evidence="15 16">NCTC13379</strain>
    </source>
</reference>
<feature type="region of interest" description="Disordered" evidence="12">
    <location>
        <begin position="430"/>
        <end position="451"/>
    </location>
</feature>
<dbReference type="AlphaFoldDB" id="A0AAX2KNN7"/>
<dbReference type="InterPro" id="IPR034144">
    <property type="entry name" value="TOPRIM_TopoIII"/>
</dbReference>
<dbReference type="GO" id="GO:0006310">
    <property type="term" value="P:DNA recombination"/>
    <property type="evidence" value="ECO:0007669"/>
    <property type="project" value="TreeGrafter"/>
</dbReference>
<evidence type="ECO:0000256" key="5">
    <source>
        <dbReference type="ARBA" id="ARBA00023029"/>
    </source>
</evidence>
<dbReference type="GO" id="GO:0006265">
    <property type="term" value="P:DNA topological change"/>
    <property type="evidence" value="ECO:0007669"/>
    <property type="project" value="InterPro"/>
</dbReference>
<evidence type="ECO:0000256" key="10">
    <source>
        <dbReference type="ARBA" id="ARBA00032235"/>
    </source>
</evidence>
<evidence type="ECO:0000256" key="3">
    <source>
        <dbReference type="ARBA" id="ARBA00012891"/>
    </source>
</evidence>
<evidence type="ECO:0000313" key="16">
    <source>
        <dbReference type="Proteomes" id="UP000254396"/>
    </source>
</evidence>
<dbReference type="SMART" id="SM00493">
    <property type="entry name" value="TOPRIM"/>
    <property type="match status" value="1"/>
</dbReference>
<keyword evidence="4" id="KW-0479">Metal-binding</keyword>
<dbReference type="InterPro" id="IPR003602">
    <property type="entry name" value="Topo_IA_DNA-bd_dom"/>
</dbReference>
<evidence type="ECO:0000256" key="8">
    <source>
        <dbReference type="ARBA" id="ARBA00030003"/>
    </source>
</evidence>
<feature type="domain" description="Toprim" evidence="13">
    <location>
        <begin position="1"/>
        <end position="134"/>
    </location>
</feature>
<dbReference type="NCBIfam" id="TIGR01056">
    <property type="entry name" value="topB"/>
    <property type="match status" value="1"/>
</dbReference>
<dbReference type="PROSITE" id="PS52039">
    <property type="entry name" value="TOPO_IA_2"/>
    <property type="match status" value="1"/>
</dbReference>
<evidence type="ECO:0000256" key="12">
    <source>
        <dbReference type="SAM" id="MobiDB-lite"/>
    </source>
</evidence>
<evidence type="ECO:0000256" key="1">
    <source>
        <dbReference type="ARBA" id="ARBA00000213"/>
    </source>
</evidence>
<dbReference type="PANTHER" id="PTHR11390">
    <property type="entry name" value="PROKARYOTIC DNA TOPOISOMERASE"/>
    <property type="match status" value="1"/>
</dbReference>
<dbReference type="PANTHER" id="PTHR11390:SF21">
    <property type="entry name" value="DNA TOPOISOMERASE 3-ALPHA"/>
    <property type="match status" value="1"/>
</dbReference>
<dbReference type="SMR" id="A0AAX2KNN7"/>
<dbReference type="PROSITE" id="PS50880">
    <property type="entry name" value="TOPRIM"/>
    <property type="match status" value="1"/>
</dbReference>
<evidence type="ECO:0000259" key="13">
    <source>
        <dbReference type="PROSITE" id="PS50880"/>
    </source>
</evidence>
<dbReference type="GO" id="GO:0006281">
    <property type="term" value="P:DNA repair"/>
    <property type="evidence" value="ECO:0007669"/>
    <property type="project" value="TreeGrafter"/>
</dbReference>
<dbReference type="SUPFAM" id="SSF56712">
    <property type="entry name" value="Prokaryotic type I DNA topoisomerase"/>
    <property type="match status" value="1"/>
</dbReference>
<accession>A0AAX2KNN7</accession>
<protein>
    <recommendedName>
        <fullName evidence="3">DNA topoisomerase</fullName>
        <ecNumber evidence="3">5.6.2.1</ecNumber>
    </recommendedName>
    <alternativeName>
        <fullName evidence="11">Omega-protein</fullName>
    </alternativeName>
    <alternativeName>
        <fullName evidence="10">Relaxing enzyme</fullName>
    </alternativeName>
    <alternativeName>
        <fullName evidence="8">Swivelase</fullName>
    </alternativeName>
    <alternativeName>
        <fullName evidence="9">Untwisting enzyme</fullName>
    </alternativeName>
</protein>
<dbReference type="InterPro" id="IPR000380">
    <property type="entry name" value="Topo_IA"/>
</dbReference>
<keyword evidence="7 15" id="KW-0413">Isomerase</keyword>
<organism evidence="15 16">
    <name type="scientific">Enterococcus faecalis</name>
    <name type="common">Streptococcus faecalis</name>
    <dbReference type="NCBI Taxonomy" id="1351"/>
    <lineage>
        <taxon>Bacteria</taxon>
        <taxon>Bacillati</taxon>
        <taxon>Bacillota</taxon>
        <taxon>Bacilli</taxon>
        <taxon>Lactobacillales</taxon>
        <taxon>Enterococcaceae</taxon>
        <taxon>Enterococcus</taxon>
    </lineage>
</organism>
<keyword evidence="6" id="KW-0238">DNA-binding</keyword>
<dbReference type="EMBL" id="UGIX01000001">
    <property type="protein sequence ID" value="STP65284.1"/>
    <property type="molecule type" value="Genomic_DNA"/>
</dbReference>
<evidence type="ECO:0000259" key="14">
    <source>
        <dbReference type="PROSITE" id="PS52039"/>
    </source>
</evidence>
<dbReference type="CDD" id="cd00186">
    <property type="entry name" value="TOP1Ac"/>
    <property type="match status" value="1"/>
</dbReference>
<dbReference type="InterPro" id="IPR005738">
    <property type="entry name" value="TopoIII"/>
</dbReference>
<dbReference type="Gene3D" id="1.10.290.10">
    <property type="entry name" value="Topoisomerase I, domain 4"/>
    <property type="match status" value="1"/>
</dbReference>
<feature type="domain" description="Topo IA-type catalytic" evidence="14">
    <location>
        <begin position="151"/>
        <end position="580"/>
    </location>
</feature>
<comment type="catalytic activity">
    <reaction evidence="1">
        <text>ATP-independent breakage of single-stranded DNA, followed by passage and rejoining.</text>
        <dbReference type="EC" id="5.6.2.1"/>
    </reaction>
</comment>
<dbReference type="Proteomes" id="UP000254396">
    <property type="component" value="Unassembled WGS sequence"/>
</dbReference>
<dbReference type="EC" id="5.6.2.1" evidence="3"/>
<dbReference type="InterPro" id="IPR013824">
    <property type="entry name" value="Topo_IA_cen_sub1"/>
</dbReference>
<dbReference type="GO" id="GO:0003917">
    <property type="term" value="F:DNA topoisomerase type I (single strand cut, ATP-independent) activity"/>
    <property type="evidence" value="ECO:0007669"/>
    <property type="project" value="UniProtKB-EC"/>
</dbReference>
<dbReference type="Gene3D" id="3.40.50.140">
    <property type="match status" value="1"/>
</dbReference>
<dbReference type="CDD" id="cd03362">
    <property type="entry name" value="TOPRIM_TopoIA_TopoIII"/>
    <property type="match status" value="1"/>
</dbReference>
<comment type="similarity">
    <text evidence="2">Belongs to the type IA topoisomerase family.</text>
</comment>
<dbReference type="RefSeq" id="WP_002368714.1">
    <property type="nucleotide sequence ID" value="NZ_CP039296.1"/>
</dbReference>
<dbReference type="Pfam" id="PF01131">
    <property type="entry name" value="Topoisom_bac"/>
    <property type="match status" value="1"/>
</dbReference>
<gene>
    <name evidence="15" type="primary">topB_1</name>
    <name evidence="15" type="ORF">NCTC13379_01541</name>
</gene>
<dbReference type="GO" id="GO:0043597">
    <property type="term" value="C:cytoplasmic replication fork"/>
    <property type="evidence" value="ECO:0007669"/>
    <property type="project" value="TreeGrafter"/>
</dbReference>
<dbReference type="InterPro" id="IPR013826">
    <property type="entry name" value="Topo_IA_cen_sub3"/>
</dbReference>
<evidence type="ECO:0000256" key="2">
    <source>
        <dbReference type="ARBA" id="ARBA00009446"/>
    </source>
</evidence>
<dbReference type="InterPro" id="IPR023405">
    <property type="entry name" value="Topo_IA_core_domain"/>
</dbReference>
<dbReference type="SMART" id="SM00437">
    <property type="entry name" value="TOP1Ac"/>
    <property type="match status" value="1"/>
</dbReference>
<name>A0AAX2KNN7_ENTFL</name>
<dbReference type="NCBIfam" id="NF005829">
    <property type="entry name" value="PRK07726.1"/>
    <property type="match status" value="1"/>
</dbReference>
<dbReference type="GO" id="GO:0003677">
    <property type="term" value="F:DNA binding"/>
    <property type="evidence" value="ECO:0007669"/>
    <property type="project" value="UniProtKB-KW"/>
</dbReference>
<sequence length="705" mass="77047">MQLVIAEKPSVGMALSKVLGAKSRGDGYMEGGGWLVSWCIGHLVELAPADAYDPRYSKWNYADLPILPKPWQFQVLPDTKKQFEVLKTLIHRADVTALICATDAGREGELIFRLTYHLCGCTKPVKRLWISSMEEAAIQKGFDNLLDGKNYDNLYAAALCRAKADWLIGINGTRLFTTLYQGKSLNVGRVQTPTLALLAEREAAISGFQKEKFYTVELELEGFRAASERFASKTDAGRLRTGCVGKPATVQTVSQKEKTERPPKLYDLTTLQREANRLFDYTAQQTLDYLQALYEKRLATYPRTDSRYLTEDMAAGLPALCQSVAAALPFAADLSLPVNAAQVIDNSKVTDHHAILPTTEAAKTDLSALPSGEKNILFLVAARLLCAVGEPHTYAETAVTLECGGAVFSAKGKTETAAGWTAMEQAFHATLKKKPKQPEPSPPLPALTKGQKLTAGGASIKEGATSPPAHFTEDTLLSAMEHASAKEFAKLEDVEHKGLGTPATRAGVIEKLVRSGFVERKKKQLFPTEKGTELIKVMPDTLKSVKLTAEWEERLGAVERGELSPEDFMAGITAMLTELVKSYQGVTVASAALSASGRTVIGICPRCGKNVVEGKKSFFCEGWNAAPACDFALWKNDRFFTSKHKELTRKAAAALLKKGRVAMTGLFSEKKGVLYDAIVVMEDTGEKFVRFKLEFDNNTPKKKGN</sequence>
<comment type="caution">
    <text evidence="15">The sequence shown here is derived from an EMBL/GenBank/DDBJ whole genome shotgun (WGS) entry which is preliminary data.</text>
</comment>
<keyword evidence="5" id="KW-0799">Topoisomerase</keyword>
<evidence type="ECO:0000256" key="6">
    <source>
        <dbReference type="ARBA" id="ARBA00023125"/>
    </source>
</evidence>